<evidence type="ECO:0000313" key="1">
    <source>
        <dbReference type="EMBL" id="KIY48823.1"/>
    </source>
</evidence>
<proteinExistence type="predicted"/>
<dbReference type="AlphaFoldDB" id="A0A0D7AD93"/>
<dbReference type="Proteomes" id="UP000054144">
    <property type="component" value="Unassembled WGS sequence"/>
</dbReference>
<name>A0A0D7AD93_9AGAR</name>
<gene>
    <name evidence="1" type="ORF">FISHEDRAFT_73262</name>
</gene>
<keyword evidence="2" id="KW-1185">Reference proteome</keyword>
<sequence>MSHDTLCTFQDASRMPVLSPFLVNSTCMGAHTDVQSQDSEWNSTVSFDDSSLPENEYIPDGLLWLPTVSPDVGAGPPDDTPLEIIPLKAPSCPPIERSPSLPDLIAPDPSPMSCANVEPDMSSETVAAAVQSVISSVLAVAHTTNAACAVMPRRLLMRASSFPVFAPVRPEMACRKSASSVQHVRFAAMAESV</sequence>
<reference evidence="1 2" key="1">
    <citation type="journal article" date="2015" name="Fungal Genet. Biol.">
        <title>Evolution of novel wood decay mechanisms in Agaricales revealed by the genome sequences of Fistulina hepatica and Cylindrobasidium torrendii.</title>
        <authorList>
            <person name="Floudas D."/>
            <person name="Held B.W."/>
            <person name="Riley R."/>
            <person name="Nagy L.G."/>
            <person name="Koehler G."/>
            <person name="Ransdell A.S."/>
            <person name="Younus H."/>
            <person name="Chow J."/>
            <person name="Chiniquy J."/>
            <person name="Lipzen A."/>
            <person name="Tritt A."/>
            <person name="Sun H."/>
            <person name="Haridas S."/>
            <person name="LaButti K."/>
            <person name="Ohm R.A."/>
            <person name="Kues U."/>
            <person name="Blanchette R.A."/>
            <person name="Grigoriev I.V."/>
            <person name="Minto R.E."/>
            <person name="Hibbett D.S."/>
        </authorList>
    </citation>
    <scope>NUCLEOTIDE SEQUENCE [LARGE SCALE GENOMIC DNA]</scope>
    <source>
        <strain evidence="1 2">ATCC 64428</strain>
    </source>
</reference>
<accession>A0A0D7AD93</accession>
<evidence type="ECO:0000313" key="2">
    <source>
        <dbReference type="Proteomes" id="UP000054144"/>
    </source>
</evidence>
<organism evidence="1 2">
    <name type="scientific">Fistulina hepatica ATCC 64428</name>
    <dbReference type="NCBI Taxonomy" id="1128425"/>
    <lineage>
        <taxon>Eukaryota</taxon>
        <taxon>Fungi</taxon>
        <taxon>Dikarya</taxon>
        <taxon>Basidiomycota</taxon>
        <taxon>Agaricomycotina</taxon>
        <taxon>Agaricomycetes</taxon>
        <taxon>Agaricomycetidae</taxon>
        <taxon>Agaricales</taxon>
        <taxon>Fistulinaceae</taxon>
        <taxon>Fistulina</taxon>
    </lineage>
</organism>
<dbReference type="EMBL" id="KN881810">
    <property type="protein sequence ID" value="KIY48823.1"/>
    <property type="molecule type" value="Genomic_DNA"/>
</dbReference>
<protein>
    <submittedName>
        <fullName evidence="1">Uncharacterized protein</fullName>
    </submittedName>
</protein>